<feature type="region of interest" description="Disordered" evidence="1">
    <location>
        <begin position="22"/>
        <end position="438"/>
    </location>
</feature>
<feature type="region of interest" description="Disordered" evidence="1">
    <location>
        <begin position="534"/>
        <end position="562"/>
    </location>
</feature>
<keyword evidence="3" id="KW-1185">Reference proteome</keyword>
<reference evidence="2" key="1">
    <citation type="journal article" date="2020" name="Stud. Mycol.">
        <title>101 Dothideomycetes genomes: a test case for predicting lifestyles and emergence of pathogens.</title>
        <authorList>
            <person name="Haridas S."/>
            <person name="Albert R."/>
            <person name="Binder M."/>
            <person name="Bloem J."/>
            <person name="Labutti K."/>
            <person name="Salamov A."/>
            <person name="Andreopoulos B."/>
            <person name="Baker S."/>
            <person name="Barry K."/>
            <person name="Bills G."/>
            <person name="Bluhm B."/>
            <person name="Cannon C."/>
            <person name="Castanera R."/>
            <person name="Culley D."/>
            <person name="Daum C."/>
            <person name="Ezra D."/>
            <person name="Gonzalez J."/>
            <person name="Henrissat B."/>
            <person name="Kuo A."/>
            <person name="Liang C."/>
            <person name="Lipzen A."/>
            <person name="Lutzoni F."/>
            <person name="Magnuson J."/>
            <person name="Mondo S."/>
            <person name="Nolan M."/>
            <person name="Ohm R."/>
            <person name="Pangilinan J."/>
            <person name="Park H.-J."/>
            <person name="Ramirez L."/>
            <person name="Alfaro M."/>
            <person name="Sun H."/>
            <person name="Tritt A."/>
            <person name="Yoshinaga Y."/>
            <person name="Zwiers L.-H."/>
            <person name="Turgeon B."/>
            <person name="Goodwin S."/>
            <person name="Spatafora J."/>
            <person name="Crous P."/>
            <person name="Grigoriev I."/>
        </authorList>
    </citation>
    <scope>NUCLEOTIDE SEQUENCE</scope>
    <source>
        <strain evidence="2">CBS 262.69</strain>
    </source>
</reference>
<organism evidence="2 3">
    <name type="scientific">Trichodelitschia bisporula</name>
    <dbReference type="NCBI Taxonomy" id="703511"/>
    <lineage>
        <taxon>Eukaryota</taxon>
        <taxon>Fungi</taxon>
        <taxon>Dikarya</taxon>
        <taxon>Ascomycota</taxon>
        <taxon>Pezizomycotina</taxon>
        <taxon>Dothideomycetes</taxon>
        <taxon>Dothideomycetes incertae sedis</taxon>
        <taxon>Phaeotrichales</taxon>
        <taxon>Phaeotrichaceae</taxon>
        <taxon>Trichodelitschia</taxon>
    </lineage>
</organism>
<dbReference type="InterPro" id="IPR046784">
    <property type="entry name" value="Eap1"/>
</dbReference>
<evidence type="ECO:0000313" key="3">
    <source>
        <dbReference type="Proteomes" id="UP000799640"/>
    </source>
</evidence>
<feature type="compositionally biased region" description="Pro residues" evidence="1">
    <location>
        <begin position="534"/>
        <end position="558"/>
    </location>
</feature>
<dbReference type="EMBL" id="ML996706">
    <property type="protein sequence ID" value="KAF2396734.1"/>
    <property type="molecule type" value="Genomic_DNA"/>
</dbReference>
<feature type="compositionally biased region" description="Basic and acidic residues" evidence="1">
    <location>
        <begin position="390"/>
        <end position="403"/>
    </location>
</feature>
<feature type="compositionally biased region" description="Basic and acidic residues" evidence="1">
    <location>
        <begin position="41"/>
        <end position="54"/>
    </location>
</feature>
<accession>A0A6G1HLF4</accession>
<evidence type="ECO:0000313" key="2">
    <source>
        <dbReference type="EMBL" id="KAF2396734.1"/>
    </source>
</evidence>
<feature type="compositionally biased region" description="Basic and acidic residues" evidence="1">
    <location>
        <begin position="240"/>
        <end position="250"/>
    </location>
</feature>
<evidence type="ECO:0000256" key="1">
    <source>
        <dbReference type="SAM" id="MobiDB-lite"/>
    </source>
</evidence>
<dbReference type="AlphaFoldDB" id="A0A6G1HLF4"/>
<protein>
    <submittedName>
        <fullName evidence="2">Uncharacterized protein</fullName>
    </submittedName>
</protein>
<dbReference type="Pfam" id="PF20566">
    <property type="entry name" value="Eap1"/>
    <property type="match status" value="1"/>
</dbReference>
<gene>
    <name evidence="2" type="ORF">EJ06DRAFT_533989</name>
</gene>
<proteinExistence type="predicted"/>
<dbReference type="OrthoDB" id="2504266at2759"/>
<feature type="compositionally biased region" description="Basic and acidic residues" evidence="1">
    <location>
        <begin position="88"/>
        <end position="213"/>
    </location>
</feature>
<feature type="compositionally biased region" description="Pro residues" evidence="1">
    <location>
        <begin position="275"/>
        <end position="285"/>
    </location>
</feature>
<dbReference type="Proteomes" id="UP000799640">
    <property type="component" value="Unassembled WGS sequence"/>
</dbReference>
<feature type="compositionally biased region" description="Basic and acidic residues" evidence="1">
    <location>
        <begin position="419"/>
        <end position="430"/>
    </location>
</feature>
<sequence length="592" mass="66197">MPDSGPVIRYTIDELKNLRESPLVQKPPGLPAIDQWMEAPPDPRRKPGRDEVPEVTRPLFPTRHSTRNSNPDVVLGPTKMPFASAMRVKAEDKPDKDPLRIRRRDDEEPLRPRRSSQVEDRWGGLVAHREKRENRDNEERRAPRVKSEQPWSREDDRFSDWRNRDNTTKEWKGRMDTRVEETPEWMDSPKEDKRVSDQGRTQEDFQRWKEKMKASSAAPEEEKPKPPPPVDPLGKLFSTWEEKKFDKPEPARPAPAKGKSSRFVGFFAKEEEEQPPAPAPAPAPASPRGNEDQEGFQRILQMLGNTSVHPKDPSSAPPGFGDMGAGLAKNRNSFDDNPYFPAEPQRVENATPRNAFSAHQEMPPNGNGGQLLDRNRDFLLTLIQNSRNQEPVRESDFFYEKPKQPSQRSTPAAPPGLYDMHRRETEERKSVRPPPPPGYFYEYEDLRREPPRLPISNMGIPSQQAPVDLAWMKGTGMPPTPQDRIIPPPPGFGRTPPSFGGPPPPMMPGAGPGPMHPGMARGMAPGQGMFPQMPHPGPPGPPPPGYFGPPPPGGPPGFGPREFLMMQAGAGAAGRGFGFQDDMGRGRGGFMG</sequence>
<name>A0A6G1HLF4_9PEZI</name>